<dbReference type="Proteomes" id="UP000095281">
    <property type="component" value="Unplaced"/>
</dbReference>
<proteinExistence type="predicted"/>
<evidence type="ECO:0000256" key="3">
    <source>
        <dbReference type="ARBA" id="ARBA00023157"/>
    </source>
</evidence>
<dbReference type="CDD" id="cd19941">
    <property type="entry name" value="TIL"/>
    <property type="match status" value="1"/>
</dbReference>
<keyword evidence="1" id="KW-0646">Protease inhibitor</keyword>
<reference evidence="6" key="1">
    <citation type="submission" date="2016-11" db="UniProtKB">
        <authorList>
            <consortium name="WormBaseParasite"/>
        </authorList>
    </citation>
    <scope>IDENTIFICATION</scope>
</reference>
<dbReference type="SUPFAM" id="SSF57567">
    <property type="entry name" value="Serine protease inhibitors"/>
    <property type="match status" value="1"/>
</dbReference>
<evidence type="ECO:0000256" key="1">
    <source>
        <dbReference type="ARBA" id="ARBA00022690"/>
    </source>
</evidence>
<dbReference type="AlphaFoldDB" id="A0A1I8B4Z9"/>
<dbReference type="PANTHER" id="PTHR23259:SF82">
    <property type="entry name" value="SERINE PROTEASE INHIBITOR 1 PROTEIN"/>
    <property type="match status" value="1"/>
</dbReference>
<evidence type="ECO:0000259" key="4">
    <source>
        <dbReference type="Pfam" id="PF01826"/>
    </source>
</evidence>
<sequence length="116" mass="13093">MLIYFQISSCDIEQPTQSCNEGEVYTQCSTACEPKCSDKEDKGCIEICLSPSCQCMEGYARDENNICIPKNNCPKGITKDNNSKTKREIYCNKLFCGMFSIYVCKIINGRKECVLP</sequence>
<name>A0A1I8B4Z9_MELHA</name>
<feature type="domain" description="TIL" evidence="4">
    <location>
        <begin position="19"/>
        <end position="73"/>
    </location>
</feature>
<keyword evidence="2" id="KW-0722">Serine protease inhibitor</keyword>
<dbReference type="InterPro" id="IPR002919">
    <property type="entry name" value="TIL_dom"/>
</dbReference>
<dbReference type="GO" id="GO:0004867">
    <property type="term" value="F:serine-type endopeptidase inhibitor activity"/>
    <property type="evidence" value="ECO:0007669"/>
    <property type="project" value="UniProtKB-KW"/>
</dbReference>
<organism evidence="5 6">
    <name type="scientific">Meloidogyne hapla</name>
    <name type="common">Root-knot nematode worm</name>
    <dbReference type="NCBI Taxonomy" id="6305"/>
    <lineage>
        <taxon>Eukaryota</taxon>
        <taxon>Metazoa</taxon>
        <taxon>Ecdysozoa</taxon>
        <taxon>Nematoda</taxon>
        <taxon>Chromadorea</taxon>
        <taxon>Rhabditida</taxon>
        <taxon>Tylenchina</taxon>
        <taxon>Tylenchomorpha</taxon>
        <taxon>Tylenchoidea</taxon>
        <taxon>Meloidogynidae</taxon>
        <taxon>Meloidogyninae</taxon>
        <taxon>Meloidogyne</taxon>
    </lineage>
</organism>
<dbReference type="InterPro" id="IPR051368">
    <property type="entry name" value="SerProtInhib-TIL_Domain"/>
</dbReference>
<dbReference type="InterPro" id="IPR036084">
    <property type="entry name" value="Ser_inhib-like_sf"/>
</dbReference>
<keyword evidence="3" id="KW-1015">Disulfide bond</keyword>
<evidence type="ECO:0000313" key="5">
    <source>
        <dbReference type="Proteomes" id="UP000095281"/>
    </source>
</evidence>
<evidence type="ECO:0000313" key="6">
    <source>
        <dbReference type="WBParaSite" id="MhA1_Contig1431.frz3.gene8"/>
    </source>
</evidence>
<protein>
    <submittedName>
        <fullName evidence="6">TIL domain-containing protein</fullName>
    </submittedName>
</protein>
<evidence type="ECO:0000256" key="2">
    <source>
        <dbReference type="ARBA" id="ARBA00022900"/>
    </source>
</evidence>
<dbReference type="PANTHER" id="PTHR23259">
    <property type="entry name" value="RIDDLE"/>
    <property type="match status" value="1"/>
</dbReference>
<dbReference type="Gene3D" id="2.10.25.10">
    <property type="entry name" value="Laminin"/>
    <property type="match status" value="1"/>
</dbReference>
<dbReference type="WBParaSite" id="MhA1_Contig1431.frz3.gene8">
    <property type="protein sequence ID" value="MhA1_Contig1431.frz3.gene8"/>
    <property type="gene ID" value="MhA1_Contig1431.frz3.gene8"/>
</dbReference>
<dbReference type="Pfam" id="PF01826">
    <property type="entry name" value="TIL"/>
    <property type="match status" value="1"/>
</dbReference>
<accession>A0A1I8B4Z9</accession>
<keyword evidence="5" id="KW-1185">Reference proteome</keyword>